<proteinExistence type="predicted"/>
<accession>A0AAV7SLT5</accession>
<comment type="caution">
    <text evidence="1">The sequence shown here is derived from an EMBL/GenBank/DDBJ whole genome shotgun (WGS) entry which is preliminary data.</text>
</comment>
<reference evidence="1" key="1">
    <citation type="journal article" date="2022" name="bioRxiv">
        <title>Sequencing and chromosome-scale assembly of the giantPleurodeles waltlgenome.</title>
        <authorList>
            <person name="Brown T."/>
            <person name="Elewa A."/>
            <person name="Iarovenko S."/>
            <person name="Subramanian E."/>
            <person name="Araus A.J."/>
            <person name="Petzold A."/>
            <person name="Susuki M."/>
            <person name="Suzuki K.-i.T."/>
            <person name="Hayashi T."/>
            <person name="Toyoda A."/>
            <person name="Oliveira C."/>
            <person name="Osipova E."/>
            <person name="Leigh N.D."/>
            <person name="Simon A."/>
            <person name="Yun M.H."/>
        </authorList>
    </citation>
    <scope>NUCLEOTIDE SEQUENCE</scope>
    <source>
        <strain evidence="1">20211129_DDA</strain>
        <tissue evidence="1">Liver</tissue>
    </source>
</reference>
<keyword evidence="2" id="KW-1185">Reference proteome</keyword>
<dbReference type="Proteomes" id="UP001066276">
    <property type="component" value="Chromosome 4_2"/>
</dbReference>
<sequence length="116" mass="12577">MLPGSPCCPGGTPSVSDPVQGTIFLWLQTAATTQTSVSEAVHSTRRLVTQGEGASGPSEICPVAHGAPYVMYLEDQAPPHKFVRRFWTCQLRMVGGNTKHRVLPLFKETGKVLITR</sequence>
<name>A0AAV7SLT5_PLEWA</name>
<dbReference type="EMBL" id="JANPWB010000008">
    <property type="protein sequence ID" value="KAJ1165073.1"/>
    <property type="molecule type" value="Genomic_DNA"/>
</dbReference>
<evidence type="ECO:0000313" key="1">
    <source>
        <dbReference type="EMBL" id="KAJ1165073.1"/>
    </source>
</evidence>
<organism evidence="1 2">
    <name type="scientific">Pleurodeles waltl</name>
    <name type="common">Iberian ribbed newt</name>
    <dbReference type="NCBI Taxonomy" id="8319"/>
    <lineage>
        <taxon>Eukaryota</taxon>
        <taxon>Metazoa</taxon>
        <taxon>Chordata</taxon>
        <taxon>Craniata</taxon>
        <taxon>Vertebrata</taxon>
        <taxon>Euteleostomi</taxon>
        <taxon>Amphibia</taxon>
        <taxon>Batrachia</taxon>
        <taxon>Caudata</taxon>
        <taxon>Salamandroidea</taxon>
        <taxon>Salamandridae</taxon>
        <taxon>Pleurodelinae</taxon>
        <taxon>Pleurodeles</taxon>
    </lineage>
</organism>
<evidence type="ECO:0000313" key="2">
    <source>
        <dbReference type="Proteomes" id="UP001066276"/>
    </source>
</evidence>
<protein>
    <submittedName>
        <fullName evidence="1">Uncharacterized protein</fullName>
    </submittedName>
</protein>
<gene>
    <name evidence="1" type="ORF">NDU88_005503</name>
</gene>
<dbReference type="AlphaFoldDB" id="A0AAV7SLT5"/>